<dbReference type="GO" id="GO:0006360">
    <property type="term" value="P:transcription by RNA polymerase I"/>
    <property type="evidence" value="ECO:0007669"/>
    <property type="project" value="InterPro"/>
</dbReference>
<comment type="caution">
    <text evidence="2">The sequence shown here is derived from an EMBL/GenBank/DDBJ whole genome shotgun (WGS) entry which is preliminary data.</text>
</comment>
<reference evidence="2" key="2">
    <citation type="submission" date="2023-05" db="EMBL/GenBank/DDBJ databases">
        <authorList>
            <consortium name="Lawrence Berkeley National Laboratory"/>
            <person name="Steindorff A."/>
            <person name="Hensen N."/>
            <person name="Bonometti L."/>
            <person name="Westerberg I."/>
            <person name="Brannstrom I.O."/>
            <person name="Guillou S."/>
            <person name="Cros-Aarteil S."/>
            <person name="Calhoun S."/>
            <person name="Haridas S."/>
            <person name="Kuo A."/>
            <person name="Mondo S."/>
            <person name="Pangilinan J."/>
            <person name="Riley R."/>
            <person name="Labutti K."/>
            <person name="Andreopoulos B."/>
            <person name="Lipzen A."/>
            <person name="Chen C."/>
            <person name="Yanf M."/>
            <person name="Daum C."/>
            <person name="Ng V."/>
            <person name="Clum A."/>
            <person name="Ohm R."/>
            <person name="Martin F."/>
            <person name="Silar P."/>
            <person name="Natvig D."/>
            <person name="Lalanne C."/>
            <person name="Gautier V."/>
            <person name="Ament-Velasquez S.L."/>
            <person name="Kruys A."/>
            <person name="Hutchinson M.I."/>
            <person name="Powell A.J."/>
            <person name="Barry K."/>
            <person name="Miller A.N."/>
            <person name="Grigoriev I.V."/>
            <person name="Debuchy R."/>
            <person name="Gladieux P."/>
            <person name="Thoren M.H."/>
            <person name="Johannesson H."/>
        </authorList>
    </citation>
    <scope>NUCLEOTIDE SEQUENCE</scope>
    <source>
        <strain evidence="2">CBS 990.96</strain>
    </source>
</reference>
<feature type="compositionally biased region" description="Low complexity" evidence="1">
    <location>
        <begin position="1"/>
        <end position="29"/>
    </location>
</feature>
<evidence type="ECO:0000313" key="3">
    <source>
        <dbReference type="Proteomes" id="UP001301958"/>
    </source>
</evidence>
<dbReference type="AlphaFoldDB" id="A0AAN7BV77"/>
<proteinExistence type="predicted"/>
<name>A0AAN7BV77_9PEZI</name>
<reference evidence="2" key="1">
    <citation type="journal article" date="2023" name="Mol. Phylogenet. Evol.">
        <title>Genome-scale phylogeny and comparative genomics of the fungal order Sordariales.</title>
        <authorList>
            <person name="Hensen N."/>
            <person name="Bonometti L."/>
            <person name="Westerberg I."/>
            <person name="Brannstrom I.O."/>
            <person name="Guillou S."/>
            <person name="Cros-Aarteil S."/>
            <person name="Calhoun S."/>
            <person name="Haridas S."/>
            <person name="Kuo A."/>
            <person name="Mondo S."/>
            <person name="Pangilinan J."/>
            <person name="Riley R."/>
            <person name="LaButti K."/>
            <person name="Andreopoulos B."/>
            <person name="Lipzen A."/>
            <person name="Chen C."/>
            <person name="Yan M."/>
            <person name="Daum C."/>
            <person name="Ng V."/>
            <person name="Clum A."/>
            <person name="Steindorff A."/>
            <person name="Ohm R.A."/>
            <person name="Martin F."/>
            <person name="Silar P."/>
            <person name="Natvig D.O."/>
            <person name="Lalanne C."/>
            <person name="Gautier V."/>
            <person name="Ament-Velasquez S.L."/>
            <person name="Kruys A."/>
            <person name="Hutchinson M.I."/>
            <person name="Powell A.J."/>
            <person name="Barry K."/>
            <person name="Miller A.N."/>
            <person name="Grigoriev I.V."/>
            <person name="Debuchy R."/>
            <person name="Gladieux P."/>
            <person name="Hiltunen Thoren M."/>
            <person name="Johannesson H."/>
        </authorList>
    </citation>
    <scope>NUCLEOTIDE SEQUENCE</scope>
    <source>
        <strain evidence="2">CBS 990.96</strain>
    </source>
</reference>
<feature type="region of interest" description="Disordered" evidence="1">
    <location>
        <begin position="1"/>
        <end position="107"/>
    </location>
</feature>
<evidence type="ECO:0000256" key="1">
    <source>
        <dbReference type="SAM" id="MobiDB-lite"/>
    </source>
</evidence>
<protein>
    <submittedName>
        <fullName evidence="2">Uncharacterized protein</fullName>
    </submittedName>
</protein>
<feature type="compositionally biased region" description="Basic and acidic residues" evidence="1">
    <location>
        <begin position="227"/>
        <end position="240"/>
    </location>
</feature>
<dbReference type="InterPro" id="IPR022793">
    <property type="entry name" value="Rrn10"/>
</dbReference>
<feature type="region of interest" description="Disordered" evidence="1">
    <location>
        <begin position="227"/>
        <end position="261"/>
    </location>
</feature>
<keyword evidence="3" id="KW-1185">Reference proteome</keyword>
<feature type="compositionally biased region" description="Pro residues" evidence="1">
    <location>
        <begin position="30"/>
        <end position="49"/>
    </location>
</feature>
<gene>
    <name evidence="2" type="ORF">QBC38DRAFT_50342</name>
</gene>
<sequence>MDSSPSSSPASSPDRSSSPPAPSPDRSSSPPAPSPSPQAAPVSPSPSSPQKPISSSHRRQYSLYDAVAGRIYPPEHPLFQSTHKTTPKGNASPTSKPRRHSFSKTIPPFTPEEALLRRKNAPGKWIEYDTYWASEDLEGTDVRLPESELLVCLHSYVSKFYDLVGAGKGTDKRLVDERSMDETALLAIGILLEEAGREVLGKRGGEVFVEGEVEEKVVEAVVDEEERKKVEIEGEPEEKKKGVKRRKLSGKTWEQDEEMEI</sequence>
<accession>A0AAN7BV77</accession>
<evidence type="ECO:0000313" key="2">
    <source>
        <dbReference type="EMBL" id="KAK4230271.1"/>
    </source>
</evidence>
<dbReference type="PANTHER" id="PTHR28054">
    <property type="entry name" value="RNA POLYMERASE I-SPECIFIC TRANSCRIPTION INITIATION FACTOR RRN10"/>
    <property type="match status" value="1"/>
</dbReference>
<organism evidence="2 3">
    <name type="scientific">Podospora fimiseda</name>
    <dbReference type="NCBI Taxonomy" id="252190"/>
    <lineage>
        <taxon>Eukaryota</taxon>
        <taxon>Fungi</taxon>
        <taxon>Dikarya</taxon>
        <taxon>Ascomycota</taxon>
        <taxon>Pezizomycotina</taxon>
        <taxon>Sordariomycetes</taxon>
        <taxon>Sordariomycetidae</taxon>
        <taxon>Sordariales</taxon>
        <taxon>Podosporaceae</taxon>
        <taxon>Podospora</taxon>
    </lineage>
</organism>
<dbReference type="EMBL" id="MU865300">
    <property type="protein sequence ID" value="KAK4230271.1"/>
    <property type="molecule type" value="Genomic_DNA"/>
</dbReference>
<dbReference type="PANTHER" id="PTHR28054:SF1">
    <property type="entry name" value="RNA POLYMERASE I-SPECIFIC TRANSCRIPTION INITIATION FACTOR RRN10"/>
    <property type="match status" value="1"/>
</dbReference>
<dbReference type="Proteomes" id="UP001301958">
    <property type="component" value="Unassembled WGS sequence"/>
</dbReference>
<feature type="compositionally biased region" description="Polar residues" evidence="1">
    <location>
        <begin position="79"/>
        <end position="95"/>
    </location>
</feature>